<dbReference type="EMBL" id="ASHM01098109">
    <property type="protein sequence ID" value="PNX66180.1"/>
    <property type="molecule type" value="Genomic_DNA"/>
</dbReference>
<sequence length="37" mass="4110">MDYKDQVAASMLPEIGFQVMSENDGDDDLECGWTGEL</sequence>
<name>A0A2K3KIS5_TRIPR</name>
<reference evidence="1 2" key="1">
    <citation type="journal article" date="2014" name="Am. J. Bot.">
        <title>Genome assembly and annotation for red clover (Trifolium pratense; Fabaceae).</title>
        <authorList>
            <person name="Istvanek J."/>
            <person name="Jaros M."/>
            <person name="Krenek A."/>
            <person name="Repkova J."/>
        </authorList>
    </citation>
    <scope>NUCLEOTIDE SEQUENCE [LARGE SCALE GENOMIC DNA]</scope>
    <source>
        <strain evidence="2">cv. Tatra</strain>
        <tissue evidence="1">Young leaves</tissue>
    </source>
</reference>
<organism evidence="1 2">
    <name type="scientific">Trifolium pratense</name>
    <name type="common">Red clover</name>
    <dbReference type="NCBI Taxonomy" id="57577"/>
    <lineage>
        <taxon>Eukaryota</taxon>
        <taxon>Viridiplantae</taxon>
        <taxon>Streptophyta</taxon>
        <taxon>Embryophyta</taxon>
        <taxon>Tracheophyta</taxon>
        <taxon>Spermatophyta</taxon>
        <taxon>Magnoliopsida</taxon>
        <taxon>eudicotyledons</taxon>
        <taxon>Gunneridae</taxon>
        <taxon>Pentapetalae</taxon>
        <taxon>rosids</taxon>
        <taxon>fabids</taxon>
        <taxon>Fabales</taxon>
        <taxon>Fabaceae</taxon>
        <taxon>Papilionoideae</taxon>
        <taxon>50 kb inversion clade</taxon>
        <taxon>NPAAA clade</taxon>
        <taxon>Hologalegina</taxon>
        <taxon>IRL clade</taxon>
        <taxon>Trifolieae</taxon>
        <taxon>Trifolium</taxon>
    </lineage>
</organism>
<comment type="caution">
    <text evidence="1">The sequence shown here is derived from an EMBL/GenBank/DDBJ whole genome shotgun (WGS) entry which is preliminary data.</text>
</comment>
<dbReference type="Proteomes" id="UP000236291">
    <property type="component" value="Unassembled WGS sequence"/>
</dbReference>
<dbReference type="AlphaFoldDB" id="A0A2K3KIS5"/>
<proteinExistence type="predicted"/>
<evidence type="ECO:0000313" key="1">
    <source>
        <dbReference type="EMBL" id="PNX66180.1"/>
    </source>
</evidence>
<evidence type="ECO:0000313" key="2">
    <source>
        <dbReference type="Proteomes" id="UP000236291"/>
    </source>
</evidence>
<gene>
    <name evidence="1" type="ORF">L195_g054948</name>
</gene>
<feature type="non-terminal residue" evidence="1">
    <location>
        <position position="37"/>
    </location>
</feature>
<accession>A0A2K3KIS5</accession>
<reference evidence="1 2" key="2">
    <citation type="journal article" date="2017" name="Front. Plant Sci.">
        <title>Gene Classification and Mining of Molecular Markers Useful in Red Clover (Trifolium pratense) Breeding.</title>
        <authorList>
            <person name="Istvanek J."/>
            <person name="Dluhosova J."/>
            <person name="Dluhos P."/>
            <person name="Patkova L."/>
            <person name="Nedelnik J."/>
            <person name="Repkova J."/>
        </authorList>
    </citation>
    <scope>NUCLEOTIDE SEQUENCE [LARGE SCALE GENOMIC DNA]</scope>
    <source>
        <strain evidence="2">cv. Tatra</strain>
        <tissue evidence="1">Young leaves</tissue>
    </source>
</reference>
<protein>
    <submittedName>
        <fullName evidence="1">Uncharacterized protein</fullName>
    </submittedName>
</protein>